<dbReference type="PANTHER" id="PTHR43796:SF2">
    <property type="entry name" value="CARBOXYNORSPERMIDINE SYNTHASE"/>
    <property type="match status" value="1"/>
</dbReference>
<feature type="domain" description="Saccharopine dehydrogenase NADP binding" evidence="1">
    <location>
        <begin position="5"/>
        <end position="124"/>
    </location>
</feature>
<dbReference type="AlphaFoldDB" id="A0A1C0A804"/>
<dbReference type="EMBL" id="LWDV01000009">
    <property type="protein sequence ID" value="OCL26344.1"/>
    <property type="molecule type" value="Genomic_DNA"/>
</dbReference>
<reference evidence="2 3" key="2">
    <citation type="submission" date="2016-08" db="EMBL/GenBank/DDBJ databases">
        <title>Orenia metallireducens sp. nov. strain Z6, a Novel Metal-reducing Firmicute from the Deep Subsurface.</title>
        <authorList>
            <person name="Maxim B.I."/>
            <person name="Kenneth K."/>
            <person name="Flynn T.M."/>
            <person name="Oloughlin E.J."/>
            <person name="Locke R.A."/>
            <person name="Weber J.R."/>
            <person name="Egan S.M."/>
            <person name="Mackie R.I."/>
            <person name="Cann I.K."/>
        </authorList>
    </citation>
    <scope>NUCLEOTIDE SEQUENCE [LARGE SCALE GENOMIC DNA]</scope>
    <source>
        <strain evidence="2 3">Z6</strain>
    </source>
</reference>
<dbReference type="Pfam" id="PF03435">
    <property type="entry name" value="Sacchrp_dh_NADP"/>
    <property type="match status" value="1"/>
</dbReference>
<dbReference type="OrthoDB" id="1910498at2"/>
<dbReference type="Proteomes" id="UP000093514">
    <property type="component" value="Unassembled WGS sequence"/>
</dbReference>
<organism evidence="2 3">
    <name type="scientific">Orenia metallireducens</name>
    <dbReference type="NCBI Taxonomy" id="1413210"/>
    <lineage>
        <taxon>Bacteria</taxon>
        <taxon>Bacillati</taxon>
        <taxon>Bacillota</taxon>
        <taxon>Clostridia</taxon>
        <taxon>Halanaerobiales</taxon>
        <taxon>Halobacteroidaceae</taxon>
        <taxon>Orenia</taxon>
    </lineage>
</organism>
<reference evidence="3" key="1">
    <citation type="submission" date="2016-07" db="EMBL/GenBank/DDBJ databases">
        <authorList>
            <person name="Florea S."/>
            <person name="Webb J.S."/>
            <person name="Jaromczyk J."/>
            <person name="Schardl C.L."/>
        </authorList>
    </citation>
    <scope>NUCLEOTIDE SEQUENCE [LARGE SCALE GENOMIC DNA]</scope>
    <source>
        <strain evidence="3">Z6</strain>
    </source>
</reference>
<dbReference type="Gene3D" id="3.40.50.720">
    <property type="entry name" value="NAD(P)-binding Rossmann-like Domain"/>
    <property type="match status" value="1"/>
</dbReference>
<gene>
    <name evidence="2" type="ORF">U472_10070</name>
</gene>
<protein>
    <submittedName>
        <fullName evidence="2">Saccharopine dehydrogenase</fullName>
    </submittedName>
</protein>
<dbReference type="InterPro" id="IPR036291">
    <property type="entry name" value="NAD(P)-bd_dom_sf"/>
</dbReference>
<dbReference type="RefSeq" id="WP_068718077.1">
    <property type="nucleotide sequence ID" value="NZ_LWDV01000009.1"/>
</dbReference>
<evidence type="ECO:0000313" key="3">
    <source>
        <dbReference type="Proteomes" id="UP000093514"/>
    </source>
</evidence>
<evidence type="ECO:0000313" key="2">
    <source>
        <dbReference type="EMBL" id="OCL26344.1"/>
    </source>
</evidence>
<keyword evidence="3" id="KW-1185">Reference proteome</keyword>
<proteinExistence type="predicted"/>
<dbReference type="SUPFAM" id="SSF51735">
    <property type="entry name" value="NAD(P)-binding Rossmann-fold domains"/>
    <property type="match status" value="1"/>
</dbReference>
<dbReference type="PANTHER" id="PTHR43796">
    <property type="entry name" value="CARBOXYNORSPERMIDINE SYNTHASE"/>
    <property type="match status" value="1"/>
</dbReference>
<dbReference type="InterPro" id="IPR005097">
    <property type="entry name" value="Sacchrp_dh_NADP-bd"/>
</dbReference>
<name>A0A1C0A804_9FIRM</name>
<comment type="caution">
    <text evidence="2">The sequence shown here is derived from an EMBL/GenBank/DDBJ whole genome shotgun (WGS) entry which is preliminary data.</text>
</comment>
<sequence length="355" mass="40064">MRDKILVVGGYGKVGQVICKDLGSKFPRKVIAAGRNYEKARRFAQKSNGDILPLEFDIFAGKDRNKVLEEVFLVVMCVDQKDIKFIESCLKNGIHYIDITASYNFLAKVKSLQDTAKASDTTAVLSVGLSPGITNLLVKYSKSHLDVLDRVDISVMLGLGEEHGKAAIEWMIDNINTVFKVIKGGGLKEVKSFEDGKRIAFPRNLGSRITYRFNFVEQHILPKTLNIKTVSHRICFDSKLVTRLLALLKKLGFFNLLKVTLFRKMIIKIFEKINLGSDLFAAKVDALGKKDGKEIKFECSILGNNQSKITGKITSIIANYIYTKKYPAGVYHIEEIFSIEDIMEELSKYIEFYHN</sequence>
<accession>A0A1C0A804</accession>
<dbReference type="Gene3D" id="3.30.360.10">
    <property type="entry name" value="Dihydrodipicolinate Reductase, domain 2"/>
    <property type="match status" value="1"/>
</dbReference>
<evidence type="ECO:0000259" key="1">
    <source>
        <dbReference type="Pfam" id="PF03435"/>
    </source>
</evidence>